<sequence>MTGYASVSRDTAAGRITLDLRSVNSRFLDLAFRMPDDLRATEPGLRELITAGVARGKVECRIALQKLPSDSRQPAIDRGLLAQLLAAAGEIGRLAPAAAPLTQADLMRWPGVLAEPLADPEAVALEVIELGRAAMAELGASRLREGEKLAGVILERADRMQQIVEGLRTEAPALLAAFEQRLVERLRAALGEAAAGTPLPVEATMDRVRQEVVLYGLRIDIAEELARLAMHIDELRRILGSSGPAGKRLDFLLQELNREANTLGSKAANIDLTNAAVELKLLIEQIREQVQNLE</sequence>
<evidence type="ECO:0000259" key="7">
    <source>
        <dbReference type="Pfam" id="PF08340"/>
    </source>
</evidence>
<evidence type="ECO:0000256" key="1">
    <source>
        <dbReference type="ARBA" id="ARBA00001968"/>
    </source>
</evidence>
<dbReference type="GO" id="GO:0004521">
    <property type="term" value="F:RNA endonuclease activity"/>
    <property type="evidence" value="ECO:0007669"/>
    <property type="project" value="InterPro"/>
</dbReference>
<evidence type="ECO:0000256" key="4">
    <source>
        <dbReference type="ARBA" id="ARBA00022801"/>
    </source>
</evidence>
<dbReference type="PANTHER" id="PTHR30636">
    <property type="entry name" value="UPF0701 PROTEIN YICC"/>
    <property type="match status" value="1"/>
</dbReference>
<feature type="domain" description="Endoribonuclease YicC-like C-terminal" evidence="7">
    <location>
        <begin position="170"/>
        <end position="294"/>
    </location>
</feature>
<dbReference type="RefSeq" id="WP_183963198.1">
    <property type="nucleotide sequence ID" value="NZ_BAABEW010000003.1"/>
</dbReference>
<dbReference type="Pfam" id="PF08340">
    <property type="entry name" value="YicC-like_C"/>
    <property type="match status" value="1"/>
</dbReference>
<comment type="caution">
    <text evidence="8">The sequence shown here is derived from an EMBL/GenBank/DDBJ whole genome shotgun (WGS) entry which is preliminary data.</text>
</comment>
<reference evidence="8 9" key="1">
    <citation type="submission" date="2020-08" db="EMBL/GenBank/DDBJ databases">
        <title>Genomic Encyclopedia of Type Strains, Phase IV (KMG-IV): sequencing the most valuable type-strain genomes for metagenomic binning, comparative biology and taxonomic classification.</title>
        <authorList>
            <person name="Goeker M."/>
        </authorList>
    </citation>
    <scope>NUCLEOTIDE SEQUENCE [LARGE SCALE GENOMIC DNA]</scope>
    <source>
        <strain evidence="8 9">DSM 29781</strain>
    </source>
</reference>
<accession>A0A7W8M6N8</accession>
<keyword evidence="9" id="KW-1185">Reference proteome</keyword>
<name>A0A7W8M6N8_9BURK</name>
<dbReference type="InterPro" id="IPR013527">
    <property type="entry name" value="YicC-like_N"/>
</dbReference>
<evidence type="ECO:0000256" key="5">
    <source>
        <dbReference type="ARBA" id="ARBA00035648"/>
    </source>
</evidence>
<dbReference type="InterPro" id="IPR005229">
    <property type="entry name" value="YicC/YloC-like"/>
</dbReference>
<keyword evidence="3" id="KW-0255">Endonuclease</keyword>
<evidence type="ECO:0000313" key="8">
    <source>
        <dbReference type="EMBL" id="MBB5270086.1"/>
    </source>
</evidence>
<feature type="domain" description="Endoribonuclease YicC-like N-terminal" evidence="6">
    <location>
        <begin position="1"/>
        <end position="150"/>
    </location>
</feature>
<keyword evidence="2" id="KW-0540">Nuclease</keyword>
<dbReference type="PANTHER" id="PTHR30636:SF3">
    <property type="entry name" value="UPF0701 PROTEIN YICC"/>
    <property type="match status" value="1"/>
</dbReference>
<evidence type="ECO:0000313" key="9">
    <source>
        <dbReference type="Proteomes" id="UP000532440"/>
    </source>
</evidence>
<keyword evidence="4" id="KW-0378">Hydrolase</keyword>
<dbReference type="GO" id="GO:0016787">
    <property type="term" value="F:hydrolase activity"/>
    <property type="evidence" value="ECO:0007669"/>
    <property type="project" value="UniProtKB-KW"/>
</dbReference>
<evidence type="ECO:0000256" key="3">
    <source>
        <dbReference type="ARBA" id="ARBA00022759"/>
    </source>
</evidence>
<dbReference type="InterPro" id="IPR013551">
    <property type="entry name" value="YicC-like_C"/>
</dbReference>
<dbReference type="Pfam" id="PF03755">
    <property type="entry name" value="YicC-like_N"/>
    <property type="match status" value="1"/>
</dbReference>
<dbReference type="NCBIfam" id="TIGR00255">
    <property type="entry name" value="YicC/YloC family endoribonuclease"/>
    <property type="match status" value="1"/>
</dbReference>
<dbReference type="AlphaFoldDB" id="A0A7W8M6N8"/>
<comment type="similarity">
    <text evidence="5">Belongs to the YicC/YloC family.</text>
</comment>
<dbReference type="Proteomes" id="UP000532440">
    <property type="component" value="Unassembled WGS sequence"/>
</dbReference>
<evidence type="ECO:0000259" key="6">
    <source>
        <dbReference type="Pfam" id="PF03755"/>
    </source>
</evidence>
<organism evidence="8 9">
    <name type="scientific">Quisquiliibacterium transsilvanicum</name>
    <dbReference type="NCBI Taxonomy" id="1549638"/>
    <lineage>
        <taxon>Bacteria</taxon>
        <taxon>Pseudomonadati</taxon>
        <taxon>Pseudomonadota</taxon>
        <taxon>Betaproteobacteria</taxon>
        <taxon>Burkholderiales</taxon>
        <taxon>Burkholderiaceae</taxon>
        <taxon>Quisquiliibacterium</taxon>
    </lineage>
</organism>
<gene>
    <name evidence="8" type="ORF">HNQ70_000070</name>
</gene>
<evidence type="ECO:0000256" key="2">
    <source>
        <dbReference type="ARBA" id="ARBA00022722"/>
    </source>
</evidence>
<comment type="cofactor">
    <cofactor evidence="1">
        <name>a divalent metal cation</name>
        <dbReference type="ChEBI" id="CHEBI:60240"/>
    </cofactor>
</comment>
<dbReference type="EMBL" id="JACHGB010000001">
    <property type="protein sequence ID" value="MBB5270086.1"/>
    <property type="molecule type" value="Genomic_DNA"/>
</dbReference>
<proteinExistence type="inferred from homology"/>
<protein>
    <submittedName>
        <fullName evidence="8">Uncharacterized protein (TIGR00255 family)</fullName>
    </submittedName>
</protein>